<dbReference type="InterPro" id="IPR006091">
    <property type="entry name" value="Acyl-CoA_Oxase/DH_mid-dom"/>
</dbReference>
<dbReference type="Pfam" id="PF02770">
    <property type="entry name" value="Acyl-CoA_dh_M"/>
    <property type="match status" value="1"/>
</dbReference>
<dbReference type="InterPro" id="IPR046373">
    <property type="entry name" value="Acyl-CoA_Oxase/DH_mid-dom_sf"/>
</dbReference>
<dbReference type="Gene3D" id="2.40.110.10">
    <property type="entry name" value="Butyryl-CoA Dehydrogenase, subunit A, domain 2"/>
    <property type="match status" value="1"/>
</dbReference>
<reference evidence="9 10" key="1">
    <citation type="submission" date="2024-03" db="EMBL/GenBank/DDBJ databases">
        <title>The Acrasis kona genome and developmental transcriptomes reveal deep origins of eukaryotic multicellular pathways.</title>
        <authorList>
            <person name="Sheikh S."/>
            <person name="Fu C.-J."/>
            <person name="Brown M.W."/>
            <person name="Baldauf S.L."/>
        </authorList>
    </citation>
    <scope>NUCLEOTIDE SEQUENCE [LARGE SCALE GENOMIC DNA]</scope>
    <source>
        <strain evidence="9 10">ATCC MYA-3509</strain>
    </source>
</reference>
<evidence type="ECO:0000256" key="4">
    <source>
        <dbReference type="ARBA" id="ARBA00022827"/>
    </source>
</evidence>
<dbReference type="InterPro" id="IPR009100">
    <property type="entry name" value="AcylCoA_DH/oxidase_NM_dom_sf"/>
</dbReference>
<feature type="domain" description="Acyl-CoA dehydrogenase/oxidase C-terminal" evidence="6">
    <location>
        <begin position="274"/>
        <end position="414"/>
    </location>
</feature>
<dbReference type="PANTHER" id="PTHR43188">
    <property type="entry name" value="ACYL-COENZYME A OXIDASE"/>
    <property type="match status" value="1"/>
</dbReference>
<protein>
    <submittedName>
        <fullName evidence="9">Acyl-CoA oxidase</fullName>
    </submittedName>
</protein>
<dbReference type="Gene3D" id="1.10.540.10">
    <property type="entry name" value="Acyl-CoA dehydrogenase/oxidase, N-terminal domain"/>
    <property type="match status" value="1"/>
</dbReference>
<comment type="similarity">
    <text evidence="2 5">Belongs to the acyl-CoA dehydrogenase family.</text>
</comment>
<dbReference type="InterPro" id="IPR037069">
    <property type="entry name" value="AcylCoA_DH/ox_N_sf"/>
</dbReference>
<keyword evidence="10" id="KW-1185">Reference proteome</keyword>
<dbReference type="SUPFAM" id="SSF56645">
    <property type="entry name" value="Acyl-CoA dehydrogenase NM domain-like"/>
    <property type="match status" value="1"/>
</dbReference>
<evidence type="ECO:0000256" key="1">
    <source>
        <dbReference type="ARBA" id="ARBA00001974"/>
    </source>
</evidence>
<evidence type="ECO:0000313" key="10">
    <source>
        <dbReference type="Proteomes" id="UP001431209"/>
    </source>
</evidence>
<dbReference type="GO" id="GO:0050660">
    <property type="term" value="F:flavin adenine dinucleotide binding"/>
    <property type="evidence" value="ECO:0007669"/>
    <property type="project" value="InterPro"/>
</dbReference>
<feature type="domain" description="Acyl-CoA oxidase/dehydrogenase middle" evidence="7">
    <location>
        <begin position="158"/>
        <end position="254"/>
    </location>
</feature>
<evidence type="ECO:0000259" key="6">
    <source>
        <dbReference type="Pfam" id="PF00441"/>
    </source>
</evidence>
<gene>
    <name evidence="9" type="ORF">AKO1_003742</name>
</gene>
<dbReference type="EMBL" id="JAOPGA020001101">
    <property type="protein sequence ID" value="KAL0485035.1"/>
    <property type="molecule type" value="Genomic_DNA"/>
</dbReference>
<dbReference type="InterPro" id="IPR036250">
    <property type="entry name" value="AcylCo_DH-like_C"/>
</dbReference>
<organism evidence="9 10">
    <name type="scientific">Acrasis kona</name>
    <dbReference type="NCBI Taxonomy" id="1008807"/>
    <lineage>
        <taxon>Eukaryota</taxon>
        <taxon>Discoba</taxon>
        <taxon>Heterolobosea</taxon>
        <taxon>Tetramitia</taxon>
        <taxon>Eutetramitia</taxon>
        <taxon>Acrasidae</taxon>
        <taxon>Acrasis</taxon>
    </lineage>
</organism>
<dbReference type="InterPro" id="IPR045008">
    <property type="entry name" value="ACX4-like"/>
</dbReference>
<dbReference type="Gene3D" id="1.20.140.10">
    <property type="entry name" value="Butyryl-CoA Dehydrogenase, subunit A, domain 3"/>
    <property type="match status" value="1"/>
</dbReference>
<accession>A0AAW2Z6H5</accession>
<evidence type="ECO:0000259" key="8">
    <source>
        <dbReference type="Pfam" id="PF02771"/>
    </source>
</evidence>
<dbReference type="Proteomes" id="UP001431209">
    <property type="component" value="Unassembled WGS sequence"/>
</dbReference>
<evidence type="ECO:0000313" key="9">
    <source>
        <dbReference type="EMBL" id="KAL0485035.1"/>
    </source>
</evidence>
<dbReference type="Pfam" id="PF00441">
    <property type="entry name" value="Acyl-CoA_dh_1"/>
    <property type="match status" value="1"/>
</dbReference>
<comment type="cofactor">
    <cofactor evidence="1 5">
        <name>FAD</name>
        <dbReference type="ChEBI" id="CHEBI:57692"/>
    </cofactor>
</comment>
<dbReference type="InterPro" id="IPR009075">
    <property type="entry name" value="AcylCo_DH/oxidase_C"/>
</dbReference>
<keyword evidence="4 5" id="KW-0274">FAD</keyword>
<evidence type="ECO:0000256" key="2">
    <source>
        <dbReference type="ARBA" id="ARBA00009347"/>
    </source>
</evidence>
<dbReference type="AlphaFoldDB" id="A0AAW2Z6H5"/>
<keyword evidence="3 5" id="KW-0285">Flavoprotein</keyword>
<dbReference type="SUPFAM" id="SSF47203">
    <property type="entry name" value="Acyl-CoA dehydrogenase C-terminal domain-like"/>
    <property type="match status" value="1"/>
</dbReference>
<proteinExistence type="inferred from homology"/>
<evidence type="ECO:0000259" key="7">
    <source>
        <dbReference type="Pfam" id="PF02770"/>
    </source>
</evidence>
<evidence type="ECO:0000256" key="5">
    <source>
        <dbReference type="RuleBase" id="RU362125"/>
    </source>
</evidence>
<dbReference type="GO" id="GO:0006635">
    <property type="term" value="P:fatty acid beta-oxidation"/>
    <property type="evidence" value="ECO:0007669"/>
    <property type="project" value="InterPro"/>
</dbReference>
<keyword evidence="5" id="KW-0560">Oxidoreductase</keyword>
<dbReference type="GO" id="GO:0003995">
    <property type="term" value="F:acyl-CoA dehydrogenase activity"/>
    <property type="evidence" value="ECO:0007669"/>
    <property type="project" value="InterPro"/>
</dbReference>
<evidence type="ECO:0000256" key="3">
    <source>
        <dbReference type="ARBA" id="ARBA00022630"/>
    </source>
</evidence>
<dbReference type="Pfam" id="PF02771">
    <property type="entry name" value="Acyl-CoA_dh_N"/>
    <property type="match status" value="1"/>
</dbReference>
<dbReference type="GO" id="GO:0005777">
    <property type="term" value="C:peroxisome"/>
    <property type="evidence" value="ECO:0007669"/>
    <property type="project" value="TreeGrafter"/>
</dbReference>
<name>A0AAW2Z6H5_9EUKA</name>
<feature type="domain" description="Acyl-CoA dehydrogenase/oxidase N-terminal" evidence="8">
    <location>
        <begin position="46"/>
        <end position="152"/>
    </location>
</feature>
<sequence length="424" mass="47406">MHRLKVISGHVSPYEKNAVQEQVILNLCRGHPKSPADYFDFDDMLTEKEVQTRYKVRQFMEKTVQPIMCKFVEEGQFPFHVLPELYNIGVHGDIFDDEATSTMERAVILMELARVDASFAIMWMVHSAIGLMGIKLCGSEEQKKKYLPSLSRYESIAAFALTEPTVGSDASNILTTATKTNNGWLLNGEKKWIGNASHNAIIVVWAKNNTNGQINGFVVQNNKNVKVEGLTVKVISEKISLRSVQNCHITFSNVFVSEEDRLPLATDFRTGPSKVLAFSRLFTGIIPIGMCMSVYESSLKYLKDREQFGVKLASFQLVQSKLVQILANTQNMFLLAYRGIQLMDKGKITHGQTSLIKSQNTKLGRECVALARELFGGNGIDRKYGVATHFVDMEAIYTLEGTFDANILIVGREITGQSAIKKGK</sequence>
<dbReference type="InterPro" id="IPR013786">
    <property type="entry name" value="AcylCoA_DH/ox_N"/>
</dbReference>
<dbReference type="PANTHER" id="PTHR43188:SF1">
    <property type="entry name" value="ACYL-COA DEHYDROGENASE"/>
    <property type="match status" value="1"/>
</dbReference>
<comment type="caution">
    <text evidence="9">The sequence shown here is derived from an EMBL/GenBank/DDBJ whole genome shotgun (WGS) entry which is preliminary data.</text>
</comment>